<evidence type="ECO:0000256" key="2">
    <source>
        <dbReference type="ARBA" id="ARBA00022679"/>
    </source>
</evidence>
<comment type="catalytic activity">
    <reaction evidence="5 8">
        <text>a 2'-deoxycytidine in DNA + S-adenosyl-L-methionine = a 5-methyl-2'-deoxycytidine in DNA + S-adenosyl-L-homocysteine + H(+)</text>
        <dbReference type="Rhea" id="RHEA:13681"/>
        <dbReference type="Rhea" id="RHEA-COMP:11369"/>
        <dbReference type="Rhea" id="RHEA-COMP:11370"/>
        <dbReference type="ChEBI" id="CHEBI:15378"/>
        <dbReference type="ChEBI" id="CHEBI:57856"/>
        <dbReference type="ChEBI" id="CHEBI:59789"/>
        <dbReference type="ChEBI" id="CHEBI:85452"/>
        <dbReference type="ChEBI" id="CHEBI:85454"/>
        <dbReference type="EC" id="2.1.1.37"/>
    </reaction>
</comment>
<dbReference type="Gene3D" id="3.90.120.10">
    <property type="entry name" value="DNA Methylase, subunit A, domain 2"/>
    <property type="match status" value="1"/>
</dbReference>
<keyword evidence="2 6" id="KW-0808">Transferase</keyword>
<protein>
    <recommendedName>
        <fullName evidence="8">Cytosine-specific methyltransferase</fullName>
        <ecNumber evidence="8">2.1.1.37</ecNumber>
    </recommendedName>
</protein>
<dbReference type="EC" id="2.1.1.37" evidence="8"/>
<dbReference type="OrthoDB" id="9813719at2"/>
<dbReference type="Gene3D" id="3.40.50.150">
    <property type="entry name" value="Vaccinia Virus protein VP39"/>
    <property type="match status" value="1"/>
</dbReference>
<accession>A0A0G3XEI2</accession>
<proteinExistence type="inferred from homology"/>
<evidence type="ECO:0000313" key="10">
    <source>
        <dbReference type="Proteomes" id="UP000035287"/>
    </source>
</evidence>
<dbReference type="PRINTS" id="PR00105">
    <property type="entry name" value="C5METTRFRASE"/>
</dbReference>
<organism evidence="9 10">
    <name type="scientific">Croceicoccus naphthovorans</name>
    <dbReference type="NCBI Taxonomy" id="1348774"/>
    <lineage>
        <taxon>Bacteria</taxon>
        <taxon>Pseudomonadati</taxon>
        <taxon>Pseudomonadota</taxon>
        <taxon>Alphaproteobacteria</taxon>
        <taxon>Sphingomonadales</taxon>
        <taxon>Erythrobacteraceae</taxon>
        <taxon>Croceicoccus</taxon>
    </lineage>
</organism>
<dbReference type="Pfam" id="PF00145">
    <property type="entry name" value="DNA_methylase"/>
    <property type="match status" value="1"/>
</dbReference>
<dbReference type="REBASE" id="114132">
    <property type="entry name" value="M.CnaPQ2III"/>
</dbReference>
<keyword evidence="3 6" id="KW-0949">S-adenosyl-L-methionine</keyword>
<dbReference type="SUPFAM" id="SSF53335">
    <property type="entry name" value="S-adenosyl-L-methionine-dependent methyltransferases"/>
    <property type="match status" value="1"/>
</dbReference>
<dbReference type="PANTHER" id="PTHR10629:SF52">
    <property type="entry name" value="DNA (CYTOSINE-5)-METHYLTRANSFERASE 1"/>
    <property type="match status" value="1"/>
</dbReference>
<dbReference type="Proteomes" id="UP000035287">
    <property type="component" value="Chromosome"/>
</dbReference>
<dbReference type="PATRIC" id="fig|1348774.3.peg.71"/>
<evidence type="ECO:0000256" key="7">
    <source>
        <dbReference type="RuleBase" id="RU000416"/>
    </source>
</evidence>
<keyword evidence="1 6" id="KW-0489">Methyltransferase</keyword>
<dbReference type="EMBL" id="CP011770">
    <property type="protein sequence ID" value="AKM08788.1"/>
    <property type="molecule type" value="Genomic_DNA"/>
</dbReference>
<evidence type="ECO:0000313" key="9">
    <source>
        <dbReference type="EMBL" id="AKM08788.1"/>
    </source>
</evidence>
<keyword evidence="10" id="KW-1185">Reference proteome</keyword>
<sequence>MTSELTAIDLFCGAGGLSEGLRQAGFHVLAGNDFDEAAGATYARTHKEARFLKGPIQNLTVEDFLRAARLKPGQLSVLAGGPPCQAYSVYNHQRGMHDERSFLFKEYLRLVDGLAPEWVIMENVMGLLSTGQGAAVRAITEGFKSLGYDIAFKVLKAEEYGVPQERRRVVFIGNRMGKPINFPSVTHGPELEPLTTVFDAISDLPRLKNGEAWLNSHYASEPRSSYQTEMRRGTPGVLNHAAPRLAKVNEQRMRHIPPGGSWRDIPIELLPAGMKKARRCDHTKRYGRLEWHGLSSTILTKCDIHWGAYIHPDDDRSLTVREAARFQSFPDWFEFEGSRTEQFVQVGNAVPPLLGRALGEEIKKSILGQAAKRRLRVAA</sequence>
<dbReference type="AlphaFoldDB" id="A0A0G3XEI2"/>
<reference evidence="9 10" key="1">
    <citation type="submission" date="2015-06" db="EMBL/GenBank/DDBJ databases">
        <authorList>
            <person name="Zeng Y."/>
            <person name="Huang Y."/>
        </authorList>
    </citation>
    <scope>NUCLEOTIDE SEQUENCE [LARGE SCALE GENOMIC DNA]</scope>
    <source>
        <strain evidence="9 10">PQ-2</strain>
    </source>
</reference>
<comment type="similarity">
    <text evidence="6 7">Belongs to the class I-like SAM-binding methyltransferase superfamily. C5-methyltransferase family.</text>
</comment>
<evidence type="ECO:0000256" key="1">
    <source>
        <dbReference type="ARBA" id="ARBA00022603"/>
    </source>
</evidence>
<evidence type="ECO:0000256" key="8">
    <source>
        <dbReference type="RuleBase" id="RU000417"/>
    </source>
</evidence>
<feature type="active site" evidence="6">
    <location>
        <position position="84"/>
    </location>
</feature>
<evidence type="ECO:0000256" key="3">
    <source>
        <dbReference type="ARBA" id="ARBA00022691"/>
    </source>
</evidence>
<name>A0A0G3XEI2_9SPHN</name>
<dbReference type="PANTHER" id="PTHR10629">
    <property type="entry name" value="CYTOSINE-SPECIFIC METHYLTRANSFERASE"/>
    <property type="match status" value="1"/>
</dbReference>
<dbReference type="GO" id="GO:0032259">
    <property type="term" value="P:methylation"/>
    <property type="evidence" value="ECO:0007669"/>
    <property type="project" value="UniProtKB-KW"/>
</dbReference>
<dbReference type="GO" id="GO:0003886">
    <property type="term" value="F:DNA (cytosine-5-)-methyltransferase activity"/>
    <property type="evidence" value="ECO:0007669"/>
    <property type="project" value="UniProtKB-EC"/>
</dbReference>
<dbReference type="PROSITE" id="PS00094">
    <property type="entry name" value="C5_MTASE_1"/>
    <property type="match status" value="1"/>
</dbReference>
<evidence type="ECO:0000256" key="4">
    <source>
        <dbReference type="ARBA" id="ARBA00022747"/>
    </source>
</evidence>
<dbReference type="GO" id="GO:0003677">
    <property type="term" value="F:DNA binding"/>
    <property type="evidence" value="ECO:0007669"/>
    <property type="project" value="TreeGrafter"/>
</dbReference>
<dbReference type="InterPro" id="IPR001525">
    <property type="entry name" value="C5_MeTfrase"/>
</dbReference>
<dbReference type="InterPro" id="IPR050390">
    <property type="entry name" value="C5-Methyltransferase"/>
</dbReference>
<evidence type="ECO:0000256" key="6">
    <source>
        <dbReference type="PROSITE-ProRule" id="PRU01016"/>
    </source>
</evidence>
<dbReference type="GO" id="GO:0009307">
    <property type="term" value="P:DNA restriction-modification system"/>
    <property type="evidence" value="ECO:0007669"/>
    <property type="project" value="UniProtKB-KW"/>
</dbReference>
<dbReference type="KEGG" id="cna:AB433_00315"/>
<dbReference type="STRING" id="1348774.AB433_00315"/>
<keyword evidence="4" id="KW-0680">Restriction system</keyword>
<dbReference type="InterPro" id="IPR029063">
    <property type="entry name" value="SAM-dependent_MTases_sf"/>
</dbReference>
<gene>
    <name evidence="9" type="ORF">AB433_00315</name>
</gene>
<dbReference type="GO" id="GO:0044027">
    <property type="term" value="P:negative regulation of gene expression via chromosomal CpG island methylation"/>
    <property type="evidence" value="ECO:0007669"/>
    <property type="project" value="TreeGrafter"/>
</dbReference>
<dbReference type="InterPro" id="IPR018117">
    <property type="entry name" value="C5_DNA_meth_AS"/>
</dbReference>
<dbReference type="RefSeq" id="WP_047819486.1">
    <property type="nucleotide sequence ID" value="NZ_CP011770.1"/>
</dbReference>
<dbReference type="PROSITE" id="PS51679">
    <property type="entry name" value="SAM_MT_C5"/>
    <property type="match status" value="1"/>
</dbReference>
<evidence type="ECO:0000256" key="5">
    <source>
        <dbReference type="ARBA" id="ARBA00047422"/>
    </source>
</evidence>
<dbReference type="NCBIfam" id="TIGR00675">
    <property type="entry name" value="dcm"/>
    <property type="match status" value="1"/>
</dbReference>